<protein>
    <submittedName>
        <fullName evidence="1">Uncharacterized protein</fullName>
    </submittedName>
</protein>
<keyword evidence="2" id="KW-1185">Reference proteome</keyword>
<accession>A0A1D3L206</accession>
<organism evidence="1 2">
    <name type="scientific">Methanobacterium congolense</name>
    <dbReference type="NCBI Taxonomy" id="118062"/>
    <lineage>
        <taxon>Archaea</taxon>
        <taxon>Methanobacteriati</taxon>
        <taxon>Methanobacteriota</taxon>
        <taxon>Methanomada group</taxon>
        <taxon>Methanobacteria</taxon>
        <taxon>Methanobacteriales</taxon>
        <taxon>Methanobacteriaceae</taxon>
        <taxon>Methanobacterium</taxon>
    </lineage>
</organism>
<dbReference type="OrthoDB" id="359083at2157"/>
<dbReference type="PATRIC" id="fig|129848.4.peg.1019"/>
<dbReference type="Proteomes" id="UP000094707">
    <property type="component" value="Chromosome I"/>
</dbReference>
<dbReference type="SUPFAM" id="SSF56784">
    <property type="entry name" value="HAD-like"/>
    <property type="match status" value="1"/>
</dbReference>
<dbReference type="InterPro" id="IPR023214">
    <property type="entry name" value="HAD_sf"/>
</dbReference>
<sequence>MGKKFFVSDCEGPISTNDNAFELSGHFIEDGEKFFEIISRYDDVLVDVVRREGYNAGGTLKLITPFLKAYGVDNQTITDFSVENVVLLKGAVETLKFINSTMPSFIVSTSYQQYIEALCKRTGFPYENTYSTKLNIDSFNLDPDEAEKLMEFRERIIRNPEFEVLDNIFWKEIPSMEIGGIMESVDPVGGEGKKEAIQDIMRRFNLKASDLFYIGDSITDVQPVRFANQNGGISVSFNGNEYLIPEAEIAVISDNTTITSLLADIFNRYGSDTVRDFVVSYYKDPETALEAGFINPKLAEKVLNYKLPQVEIVNCDNMDSLIEESTKFRREVRGEAIGGLG</sequence>
<evidence type="ECO:0000313" key="2">
    <source>
        <dbReference type="Proteomes" id="UP000094707"/>
    </source>
</evidence>
<dbReference type="STRING" id="118062.MCBB_1013"/>
<dbReference type="RefSeq" id="WP_171899090.1">
    <property type="nucleotide sequence ID" value="NZ_LT607756.1"/>
</dbReference>
<reference evidence="1 2" key="1">
    <citation type="submission" date="2016-08" db="EMBL/GenBank/DDBJ databases">
        <authorList>
            <person name="Seilhamer J.J."/>
        </authorList>
    </citation>
    <scope>NUCLEOTIDE SEQUENCE [LARGE SCALE GENOMIC DNA]</scope>
    <source>
        <strain evidence="1">Buetzberg</strain>
    </source>
</reference>
<name>A0A1D3L206_9EURY</name>
<dbReference type="PIRSF" id="PIRSF019370">
    <property type="entry name" value="EhaR"/>
    <property type="match status" value="1"/>
</dbReference>
<proteinExistence type="predicted"/>
<dbReference type="InterPro" id="IPR036412">
    <property type="entry name" value="HAD-like_sf"/>
</dbReference>
<dbReference type="AlphaFoldDB" id="A0A1D3L206"/>
<gene>
    <name evidence="1" type="ORF">MCBB_1013</name>
</gene>
<dbReference type="Gene3D" id="3.40.50.1000">
    <property type="entry name" value="HAD superfamily/HAD-like"/>
    <property type="match status" value="1"/>
</dbReference>
<dbReference type="EMBL" id="LT607756">
    <property type="protein sequence ID" value="SCG85573.1"/>
    <property type="molecule type" value="Genomic_DNA"/>
</dbReference>
<evidence type="ECO:0000313" key="1">
    <source>
        <dbReference type="EMBL" id="SCG85573.1"/>
    </source>
</evidence>
<dbReference type="GeneID" id="30411861"/>
<dbReference type="InterPro" id="IPR024196">
    <property type="entry name" value="NiFe_hyd_3_EhaR"/>
</dbReference>
<dbReference type="KEGG" id="mcub:MCBB_1013"/>
<dbReference type="Gene3D" id="1.10.3870.10">
    <property type="entry name" value="AF1437-like domain superfamily"/>
    <property type="match status" value="1"/>
</dbReference>